<reference evidence="2" key="1">
    <citation type="submission" date="2022-07" db="EMBL/GenBank/DDBJ databases">
        <title>Enhanced cultured diversity of the mouse gut microbiota enables custom-made synthetic communities.</title>
        <authorList>
            <person name="Afrizal A."/>
        </authorList>
    </citation>
    <scope>NUCLEOTIDE SEQUENCE</scope>
    <source>
        <strain evidence="2">DSM 28593</strain>
    </source>
</reference>
<dbReference type="Proteomes" id="UP001205748">
    <property type="component" value="Unassembled WGS sequence"/>
</dbReference>
<comment type="caution">
    <text evidence="2">The sequence shown here is derived from an EMBL/GenBank/DDBJ whole genome shotgun (WGS) entry which is preliminary data.</text>
</comment>
<dbReference type="AlphaFoldDB" id="A0AAE3HF00"/>
<dbReference type="RefSeq" id="WP_257531546.1">
    <property type="nucleotide sequence ID" value="NZ_JANKAS010000008.1"/>
</dbReference>
<sequence>MSNYLFLILAMALVTYIPRYLPLAMISKRELPPRLHEFLKYIPCTALGALIIPGVFTATPKIPMASLGGIAFAFIYGWYKGGIIVSVLGSILVAFILLSL</sequence>
<gene>
    <name evidence="2" type="ORF">NSA47_10040</name>
</gene>
<feature type="transmembrane region" description="Helical" evidence="1">
    <location>
        <begin position="6"/>
        <end position="26"/>
    </location>
</feature>
<keyword evidence="3" id="KW-1185">Reference proteome</keyword>
<keyword evidence="1" id="KW-0472">Membrane</keyword>
<organism evidence="2 3">
    <name type="scientific">Irregularibacter muris</name>
    <dbReference type="NCBI Taxonomy" id="1796619"/>
    <lineage>
        <taxon>Bacteria</taxon>
        <taxon>Bacillati</taxon>
        <taxon>Bacillota</taxon>
        <taxon>Clostridia</taxon>
        <taxon>Eubacteriales</taxon>
        <taxon>Eubacteriaceae</taxon>
        <taxon>Irregularibacter</taxon>
    </lineage>
</organism>
<keyword evidence="1" id="KW-0812">Transmembrane</keyword>
<dbReference type="InterPro" id="IPR008407">
    <property type="entry name" value="Brnchd-chn_aa_trnsp_AzlD"/>
</dbReference>
<protein>
    <submittedName>
        <fullName evidence="2">AzlD domain-containing protein</fullName>
    </submittedName>
</protein>
<feature type="transmembrane region" description="Helical" evidence="1">
    <location>
        <begin position="78"/>
        <end position="98"/>
    </location>
</feature>
<dbReference type="EMBL" id="JANKAS010000008">
    <property type="protein sequence ID" value="MCR1899322.1"/>
    <property type="molecule type" value="Genomic_DNA"/>
</dbReference>
<proteinExistence type="predicted"/>
<evidence type="ECO:0000313" key="3">
    <source>
        <dbReference type="Proteomes" id="UP001205748"/>
    </source>
</evidence>
<keyword evidence="1" id="KW-1133">Transmembrane helix</keyword>
<accession>A0AAE3HF00</accession>
<evidence type="ECO:0000256" key="1">
    <source>
        <dbReference type="SAM" id="Phobius"/>
    </source>
</evidence>
<evidence type="ECO:0000313" key="2">
    <source>
        <dbReference type="EMBL" id="MCR1899322.1"/>
    </source>
</evidence>
<dbReference type="Pfam" id="PF05437">
    <property type="entry name" value="AzlD"/>
    <property type="match status" value="1"/>
</dbReference>
<name>A0AAE3HF00_9FIRM</name>
<feature type="transmembrane region" description="Helical" evidence="1">
    <location>
        <begin position="38"/>
        <end position="58"/>
    </location>
</feature>